<sequence length="202" mass="21026">MLDAYLRPRIDRPLNAAGRVLARFGIGADAVTFTGLALGLAGAAAIALHRPLVALVLILASRLADGLDGAVARATRLTDAGGYLDIVCDFLFYGAVPLAFVIADPAANGFAGAALLASFYASGTTFLAFAAIAQKRGLSTSAQGVKSLYYLGGIAEGTETIAFFVAICLWPAHFAVLAWVFAGVCYFSAIMRMINGALMLRE</sequence>
<dbReference type="InterPro" id="IPR000462">
    <property type="entry name" value="CDP-OH_P_trans"/>
</dbReference>
<keyword evidence="3" id="KW-0812">Transmembrane</keyword>
<gene>
    <name evidence="4" type="ORF">C8N35_101166</name>
</gene>
<dbReference type="RefSeq" id="WP_107987745.1">
    <property type="nucleotide sequence ID" value="NZ_QAYG01000001.1"/>
</dbReference>
<reference evidence="4 5" key="1">
    <citation type="submission" date="2018-04" db="EMBL/GenBank/DDBJ databases">
        <title>Genomic Encyclopedia of Archaeal and Bacterial Type Strains, Phase II (KMG-II): from individual species to whole genera.</title>
        <authorList>
            <person name="Goeker M."/>
        </authorList>
    </citation>
    <scope>NUCLEOTIDE SEQUENCE [LARGE SCALE GENOMIC DNA]</scope>
    <source>
        <strain evidence="4 5">DSM 23382</strain>
    </source>
</reference>
<feature type="transmembrane region" description="Helical" evidence="3">
    <location>
        <begin position="109"/>
        <end position="132"/>
    </location>
</feature>
<dbReference type="Pfam" id="PF01066">
    <property type="entry name" value="CDP-OH_P_transf"/>
    <property type="match status" value="1"/>
</dbReference>
<comment type="similarity">
    <text evidence="2">Belongs to the CDP-alcohol phosphatidyltransferase class-I family.</text>
</comment>
<feature type="transmembrane region" description="Helical" evidence="3">
    <location>
        <begin position="148"/>
        <end position="172"/>
    </location>
</feature>
<name>A0A2T5VEF2_9HYPH</name>
<dbReference type="Proteomes" id="UP000244081">
    <property type="component" value="Unassembled WGS sequence"/>
</dbReference>
<keyword evidence="1 2" id="KW-0808">Transferase</keyword>
<evidence type="ECO:0000256" key="2">
    <source>
        <dbReference type="RuleBase" id="RU003750"/>
    </source>
</evidence>
<dbReference type="Gene3D" id="1.20.120.1760">
    <property type="match status" value="1"/>
</dbReference>
<protein>
    <submittedName>
        <fullName evidence="4">CDP-alcohol phosphatidyltransferase-like enzyme</fullName>
    </submittedName>
</protein>
<dbReference type="AlphaFoldDB" id="A0A2T5VEF2"/>
<accession>A0A2T5VEF2</accession>
<dbReference type="InterPro" id="IPR048254">
    <property type="entry name" value="CDP_ALCOHOL_P_TRANSF_CS"/>
</dbReference>
<dbReference type="InterPro" id="IPR043130">
    <property type="entry name" value="CDP-OH_PTrfase_TM_dom"/>
</dbReference>
<feature type="transmembrane region" description="Helical" evidence="3">
    <location>
        <begin position="83"/>
        <end position="103"/>
    </location>
</feature>
<dbReference type="OrthoDB" id="9790577at2"/>
<dbReference type="PROSITE" id="PS00379">
    <property type="entry name" value="CDP_ALCOHOL_P_TRANSF"/>
    <property type="match status" value="1"/>
</dbReference>
<keyword evidence="5" id="KW-1185">Reference proteome</keyword>
<proteinExistence type="inferred from homology"/>
<organism evidence="4 5">
    <name type="scientific">Breoghania corrubedonensis</name>
    <dbReference type="NCBI Taxonomy" id="665038"/>
    <lineage>
        <taxon>Bacteria</taxon>
        <taxon>Pseudomonadati</taxon>
        <taxon>Pseudomonadota</taxon>
        <taxon>Alphaproteobacteria</taxon>
        <taxon>Hyphomicrobiales</taxon>
        <taxon>Stappiaceae</taxon>
        <taxon>Breoghania</taxon>
    </lineage>
</organism>
<feature type="transmembrane region" description="Helical" evidence="3">
    <location>
        <begin position="20"/>
        <end position="46"/>
    </location>
</feature>
<keyword evidence="3" id="KW-1133">Transmembrane helix</keyword>
<dbReference type="GO" id="GO:0008654">
    <property type="term" value="P:phospholipid biosynthetic process"/>
    <property type="evidence" value="ECO:0007669"/>
    <property type="project" value="InterPro"/>
</dbReference>
<dbReference type="GO" id="GO:0016020">
    <property type="term" value="C:membrane"/>
    <property type="evidence" value="ECO:0007669"/>
    <property type="project" value="InterPro"/>
</dbReference>
<dbReference type="EMBL" id="QAYG01000001">
    <property type="protein sequence ID" value="PTW62131.1"/>
    <property type="molecule type" value="Genomic_DNA"/>
</dbReference>
<evidence type="ECO:0000313" key="4">
    <source>
        <dbReference type="EMBL" id="PTW62131.1"/>
    </source>
</evidence>
<evidence type="ECO:0000256" key="3">
    <source>
        <dbReference type="SAM" id="Phobius"/>
    </source>
</evidence>
<comment type="caution">
    <text evidence="4">The sequence shown here is derived from an EMBL/GenBank/DDBJ whole genome shotgun (WGS) entry which is preliminary data.</text>
</comment>
<evidence type="ECO:0000256" key="1">
    <source>
        <dbReference type="ARBA" id="ARBA00022679"/>
    </source>
</evidence>
<keyword evidence="3" id="KW-0472">Membrane</keyword>
<evidence type="ECO:0000313" key="5">
    <source>
        <dbReference type="Proteomes" id="UP000244081"/>
    </source>
</evidence>
<dbReference type="GO" id="GO:0016780">
    <property type="term" value="F:phosphotransferase activity, for other substituted phosphate groups"/>
    <property type="evidence" value="ECO:0007669"/>
    <property type="project" value="InterPro"/>
</dbReference>